<dbReference type="Proteomes" id="UP000324705">
    <property type="component" value="Chromosome 6B"/>
</dbReference>
<dbReference type="Pfam" id="PF23598">
    <property type="entry name" value="LRR_14"/>
    <property type="match status" value="2"/>
</dbReference>
<proteinExistence type="predicted"/>
<dbReference type="InterPro" id="IPR055414">
    <property type="entry name" value="LRR_R13L4/SHOC2-like"/>
</dbReference>
<gene>
    <name evidence="3" type="ORF">TRITD_6Bv1G033670</name>
</gene>
<feature type="domain" description="Disease resistance R13L4/SHOC-2-like LRR" evidence="2">
    <location>
        <begin position="186"/>
        <end position="272"/>
    </location>
</feature>
<dbReference type="PANTHER" id="PTHR47186">
    <property type="entry name" value="LEUCINE-RICH REPEAT-CONTAINING PROTEIN 57"/>
    <property type="match status" value="1"/>
</dbReference>
<dbReference type="EMBL" id="LT934122">
    <property type="protein sequence ID" value="VAI54529.1"/>
    <property type="molecule type" value="Genomic_DNA"/>
</dbReference>
<keyword evidence="4" id="KW-1185">Reference proteome</keyword>
<protein>
    <recommendedName>
        <fullName evidence="2">Disease resistance R13L4/SHOC-2-like LRR domain-containing protein</fullName>
    </recommendedName>
</protein>
<dbReference type="PANTHER" id="PTHR47186:SF22">
    <property type="entry name" value="OS11G0589401 PROTEIN"/>
    <property type="match status" value="1"/>
</dbReference>
<evidence type="ECO:0000313" key="3">
    <source>
        <dbReference type="EMBL" id="VAI54529.1"/>
    </source>
</evidence>
<reference evidence="3 4" key="1">
    <citation type="submission" date="2017-09" db="EMBL/GenBank/DDBJ databases">
        <authorList>
            <consortium name="International Durum Wheat Genome Sequencing Consortium (IDWGSC)"/>
            <person name="Milanesi L."/>
        </authorList>
    </citation>
    <scope>NUCLEOTIDE SEQUENCE [LARGE SCALE GENOMIC DNA]</scope>
    <source>
        <strain evidence="4">cv. Svevo</strain>
    </source>
</reference>
<dbReference type="Gramene" id="TRITD6Bv1G033670.3">
    <property type="protein sequence ID" value="TRITD6Bv1G033670.3"/>
    <property type="gene ID" value="TRITD6Bv1G033670"/>
</dbReference>
<dbReference type="AlphaFoldDB" id="A0A9R1B7Q6"/>
<feature type="domain" description="Disease resistance R13L4/SHOC-2-like LRR" evidence="2">
    <location>
        <begin position="1"/>
        <end position="181"/>
    </location>
</feature>
<keyword evidence="1" id="KW-0677">Repeat</keyword>
<accession>A0A9R1B7Q6</accession>
<dbReference type="InterPro" id="IPR032675">
    <property type="entry name" value="LRR_dom_sf"/>
</dbReference>
<evidence type="ECO:0000259" key="2">
    <source>
        <dbReference type="Pfam" id="PF23598"/>
    </source>
</evidence>
<evidence type="ECO:0000313" key="4">
    <source>
        <dbReference type="Proteomes" id="UP000324705"/>
    </source>
</evidence>
<evidence type="ECO:0000256" key="1">
    <source>
        <dbReference type="ARBA" id="ARBA00022737"/>
    </source>
</evidence>
<dbReference type="SUPFAM" id="SSF52047">
    <property type="entry name" value="RNI-like"/>
    <property type="match status" value="1"/>
</dbReference>
<organism evidence="3 4">
    <name type="scientific">Triticum turgidum subsp. durum</name>
    <name type="common">Durum wheat</name>
    <name type="synonym">Triticum durum</name>
    <dbReference type="NCBI Taxonomy" id="4567"/>
    <lineage>
        <taxon>Eukaryota</taxon>
        <taxon>Viridiplantae</taxon>
        <taxon>Streptophyta</taxon>
        <taxon>Embryophyta</taxon>
        <taxon>Tracheophyta</taxon>
        <taxon>Spermatophyta</taxon>
        <taxon>Magnoliopsida</taxon>
        <taxon>Liliopsida</taxon>
        <taxon>Poales</taxon>
        <taxon>Poaceae</taxon>
        <taxon>BOP clade</taxon>
        <taxon>Pooideae</taxon>
        <taxon>Triticodae</taxon>
        <taxon>Triticeae</taxon>
        <taxon>Triticinae</taxon>
        <taxon>Triticum</taxon>
    </lineage>
</organism>
<sequence>MLDLTATGVSKLPSSIVNLENLVHLLIGEFVEFPEGGIGKMQALETLKQVRAFKQPIQFLQDFGKLQNLWKLNIDLTNNQEDTEDTKECMKAIASSLYELGTHNLRSLTIWNCDYSLLMEEWCPTPVGLQKLTTWQSTFPRVPDWMGSLVNLQQLRFDLERISYEDLCILGGLPALLTLSLPGLGIKMMFEAGSMPKLEKLRIDFTPATNGYLFSTGGLTGSGPYDFGIENLPSTLTTVVCECKSFDGDCTLEATRAALERAVSTHPSCPVLDFSIY</sequence>
<name>A0A9R1B7Q6_TRITD</name>
<dbReference type="Gene3D" id="3.80.10.10">
    <property type="entry name" value="Ribonuclease Inhibitor"/>
    <property type="match status" value="1"/>
</dbReference>